<accession>A0AAD4ICN6</accession>
<protein>
    <submittedName>
        <fullName evidence="1">Uncharacterized protein</fullName>
    </submittedName>
</protein>
<gene>
    <name evidence="1" type="ORF">G6011_11000</name>
</gene>
<name>A0AAD4ICN6_9PLEO</name>
<evidence type="ECO:0000313" key="1">
    <source>
        <dbReference type="EMBL" id="KAG9192266.1"/>
    </source>
</evidence>
<comment type="caution">
    <text evidence="1">The sequence shown here is derived from an EMBL/GenBank/DDBJ whole genome shotgun (WGS) entry which is preliminary data.</text>
</comment>
<dbReference type="InterPro" id="IPR021276">
    <property type="entry name" value="DUF2855"/>
</dbReference>
<dbReference type="EMBL" id="JAANER010000003">
    <property type="protein sequence ID" value="KAG9192266.1"/>
    <property type="molecule type" value="Genomic_DNA"/>
</dbReference>
<organism evidence="1 2">
    <name type="scientific">Alternaria panax</name>
    <dbReference type="NCBI Taxonomy" id="48097"/>
    <lineage>
        <taxon>Eukaryota</taxon>
        <taxon>Fungi</taxon>
        <taxon>Dikarya</taxon>
        <taxon>Ascomycota</taxon>
        <taxon>Pezizomycotina</taxon>
        <taxon>Dothideomycetes</taxon>
        <taxon>Pleosporomycetidae</taxon>
        <taxon>Pleosporales</taxon>
        <taxon>Pleosporineae</taxon>
        <taxon>Pleosporaceae</taxon>
        <taxon>Alternaria</taxon>
        <taxon>Alternaria sect. Panax</taxon>
    </lineage>
</organism>
<sequence>MSPSTHFQTTTHVLCLANYTSHHLVPLNQKPPIPLSPSSLRLRTVILSPTTNNLSYARLGHLMGWYSTYPLPSTAPAPYNESSTYGRVAAWGYAEILESTVEGIEKEMTVYGHLPSSTEWENVTVERARDARGESVIKDQLVVTGAHKQHLWKIYNRYRVCGPLSQVGGQDDQRAALGWVALMMGPFTVGHNLCHQVFPWQNEYEVKRERIHPTGNGK</sequence>
<dbReference type="Proteomes" id="UP001199106">
    <property type="component" value="Unassembled WGS sequence"/>
</dbReference>
<keyword evidence="2" id="KW-1185">Reference proteome</keyword>
<proteinExistence type="predicted"/>
<dbReference type="Pfam" id="PF11017">
    <property type="entry name" value="DUF2855"/>
    <property type="match status" value="1"/>
</dbReference>
<dbReference type="AlphaFoldDB" id="A0AAD4ICN6"/>
<evidence type="ECO:0000313" key="2">
    <source>
        <dbReference type="Proteomes" id="UP001199106"/>
    </source>
</evidence>
<reference evidence="1" key="1">
    <citation type="submission" date="2021-07" db="EMBL/GenBank/DDBJ databases">
        <title>Genome Resource of American Ginseng Black Spot Pathogen Alternaria panax.</title>
        <authorList>
            <person name="Qiu C."/>
            <person name="Wang W."/>
            <person name="Liu Z."/>
        </authorList>
    </citation>
    <scope>NUCLEOTIDE SEQUENCE</scope>
    <source>
        <strain evidence="1">BNCC115425</strain>
    </source>
</reference>